<reference evidence="16" key="1">
    <citation type="journal article" date="2020" name="Cell">
        <title>Large-Scale Comparative Analyses of Tick Genomes Elucidate Their Genetic Diversity and Vector Capacities.</title>
        <authorList>
            <consortium name="Tick Genome and Microbiome Consortium (TIGMIC)"/>
            <person name="Jia N."/>
            <person name="Wang J."/>
            <person name="Shi W."/>
            <person name="Du L."/>
            <person name="Sun Y."/>
            <person name="Zhan W."/>
            <person name="Jiang J.F."/>
            <person name="Wang Q."/>
            <person name="Zhang B."/>
            <person name="Ji P."/>
            <person name="Bell-Sakyi L."/>
            <person name="Cui X.M."/>
            <person name="Yuan T.T."/>
            <person name="Jiang B.G."/>
            <person name="Yang W.F."/>
            <person name="Lam T.T."/>
            <person name="Chang Q.C."/>
            <person name="Ding S.J."/>
            <person name="Wang X.J."/>
            <person name="Zhu J.G."/>
            <person name="Ruan X.D."/>
            <person name="Zhao L."/>
            <person name="Wei J.T."/>
            <person name="Ye R.Z."/>
            <person name="Que T.C."/>
            <person name="Du C.H."/>
            <person name="Zhou Y.H."/>
            <person name="Cheng J.X."/>
            <person name="Dai P.F."/>
            <person name="Guo W.B."/>
            <person name="Han X.H."/>
            <person name="Huang E.J."/>
            <person name="Li L.F."/>
            <person name="Wei W."/>
            <person name="Gao Y.C."/>
            <person name="Liu J.Z."/>
            <person name="Shao H.Z."/>
            <person name="Wang X."/>
            <person name="Wang C.C."/>
            <person name="Yang T.C."/>
            <person name="Huo Q.B."/>
            <person name="Li W."/>
            <person name="Chen H.Y."/>
            <person name="Chen S.E."/>
            <person name="Zhou L.G."/>
            <person name="Ni X.B."/>
            <person name="Tian J.H."/>
            <person name="Sheng Y."/>
            <person name="Liu T."/>
            <person name="Pan Y.S."/>
            <person name="Xia L.Y."/>
            <person name="Li J."/>
            <person name="Zhao F."/>
            <person name="Cao W.C."/>
        </authorList>
    </citation>
    <scope>NUCLEOTIDE SEQUENCE</scope>
    <source>
        <strain evidence="16">Rsan-2018</strain>
    </source>
</reference>
<keyword evidence="8" id="KW-0256">Endoplasmic reticulum</keyword>
<keyword evidence="10 15" id="KW-1133">Transmembrane helix</keyword>
<comment type="caution">
    <text evidence="16">The sequence shown here is derived from an EMBL/GenBank/DDBJ whole genome shotgun (WGS) entry which is preliminary data.</text>
</comment>
<dbReference type="GO" id="GO:0005789">
    <property type="term" value="C:endoplasmic reticulum membrane"/>
    <property type="evidence" value="ECO:0007669"/>
    <property type="project" value="UniProtKB-SubCell"/>
</dbReference>
<evidence type="ECO:0000256" key="12">
    <source>
        <dbReference type="ARBA" id="ARBA00023136"/>
    </source>
</evidence>
<dbReference type="PANTHER" id="PTHR15929">
    <property type="entry name" value="STORE-OPERATED CALCIUM ENTRY-ASSOCIATED REGULATORY FACTOR"/>
    <property type="match status" value="1"/>
</dbReference>
<organism evidence="16 17">
    <name type="scientific">Rhipicephalus sanguineus</name>
    <name type="common">Brown dog tick</name>
    <name type="synonym">Ixodes sanguineus</name>
    <dbReference type="NCBI Taxonomy" id="34632"/>
    <lineage>
        <taxon>Eukaryota</taxon>
        <taxon>Metazoa</taxon>
        <taxon>Ecdysozoa</taxon>
        <taxon>Arthropoda</taxon>
        <taxon>Chelicerata</taxon>
        <taxon>Arachnida</taxon>
        <taxon>Acari</taxon>
        <taxon>Parasitiformes</taxon>
        <taxon>Ixodida</taxon>
        <taxon>Ixodoidea</taxon>
        <taxon>Ixodidae</taxon>
        <taxon>Rhipicephalinae</taxon>
        <taxon>Rhipicephalus</taxon>
        <taxon>Rhipicephalus</taxon>
    </lineage>
</organism>
<keyword evidence="7" id="KW-0732">Signal</keyword>
<name>A0A9D4SNM3_RHISA</name>
<keyword evidence="5" id="KW-0109">Calcium transport</keyword>
<evidence type="ECO:0000256" key="2">
    <source>
        <dbReference type="ARBA" id="ARBA00006833"/>
    </source>
</evidence>
<evidence type="ECO:0000256" key="11">
    <source>
        <dbReference type="ARBA" id="ARBA00023065"/>
    </source>
</evidence>
<reference evidence="16" key="2">
    <citation type="submission" date="2021-09" db="EMBL/GenBank/DDBJ databases">
        <authorList>
            <person name="Jia N."/>
            <person name="Wang J."/>
            <person name="Shi W."/>
            <person name="Du L."/>
            <person name="Sun Y."/>
            <person name="Zhan W."/>
            <person name="Jiang J."/>
            <person name="Wang Q."/>
            <person name="Zhang B."/>
            <person name="Ji P."/>
            <person name="Sakyi L.B."/>
            <person name="Cui X."/>
            <person name="Yuan T."/>
            <person name="Jiang B."/>
            <person name="Yang W."/>
            <person name="Lam T.T.-Y."/>
            <person name="Chang Q."/>
            <person name="Ding S."/>
            <person name="Wang X."/>
            <person name="Zhu J."/>
            <person name="Ruan X."/>
            <person name="Zhao L."/>
            <person name="Wei J."/>
            <person name="Que T."/>
            <person name="Du C."/>
            <person name="Cheng J."/>
            <person name="Dai P."/>
            <person name="Han X."/>
            <person name="Huang E."/>
            <person name="Gao Y."/>
            <person name="Liu J."/>
            <person name="Shao H."/>
            <person name="Ye R."/>
            <person name="Li L."/>
            <person name="Wei W."/>
            <person name="Wang X."/>
            <person name="Wang C."/>
            <person name="Huo Q."/>
            <person name="Li W."/>
            <person name="Guo W."/>
            <person name="Chen H."/>
            <person name="Chen S."/>
            <person name="Zhou L."/>
            <person name="Zhou L."/>
            <person name="Ni X."/>
            <person name="Tian J."/>
            <person name="Zhou Y."/>
            <person name="Sheng Y."/>
            <person name="Liu T."/>
            <person name="Pan Y."/>
            <person name="Xia L."/>
            <person name="Li J."/>
            <person name="Zhao F."/>
            <person name="Cao W."/>
        </authorList>
    </citation>
    <scope>NUCLEOTIDE SEQUENCE</scope>
    <source>
        <strain evidence="16">Rsan-2018</strain>
        <tissue evidence="16">Larvae</tissue>
    </source>
</reference>
<dbReference type="Proteomes" id="UP000821837">
    <property type="component" value="Unassembled WGS sequence"/>
</dbReference>
<keyword evidence="17" id="KW-1185">Reference proteome</keyword>
<comment type="similarity">
    <text evidence="2">Belongs to the SARAF family.</text>
</comment>
<evidence type="ECO:0000256" key="1">
    <source>
        <dbReference type="ARBA" id="ARBA00004115"/>
    </source>
</evidence>
<evidence type="ECO:0000256" key="7">
    <source>
        <dbReference type="ARBA" id="ARBA00022729"/>
    </source>
</evidence>
<evidence type="ECO:0000256" key="13">
    <source>
        <dbReference type="ARBA" id="ARBA00031116"/>
    </source>
</evidence>
<keyword evidence="12 15" id="KW-0472">Membrane</keyword>
<feature type="transmembrane region" description="Helical" evidence="15">
    <location>
        <begin position="123"/>
        <end position="143"/>
    </location>
</feature>
<dbReference type="PANTHER" id="PTHR15929:SF0">
    <property type="entry name" value="STORE-OPERATED CALCIUM ENTRY-ASSOCIATED REGULATORY FACTOR"/>
    <property type="match status" value="1"/>
</dbReference>
<dbReference type="Pfam" id="PF06682">
    <property type="entry name" value="SARAF"/>
    <property type="match status" value="1"/>
</dbReference>
<gene>
    <name evidence="16" type="ORF">HPB52_004483</name>
</gene>
<dbReference type="VEuPathDB" id="VectorBase:RSAN_046154"/>
<keyword evidence="4" id="KW-0813">Transport</keyword>
<evidence type="ECO:0000256" key="5">
    <source>
        <dbReference type="ARBA" id="ARBA00022568"/>
    </source>
</evidence>
<comment type="subcellular location">
    <subcellularLocation>
        <location evidence="1">Endoplasmic reticulum membrane</location>
        <topology evidence="1">Single-pass type I membrane protein</topology>
    </subcellularLocation>
</comment>
<evidence type="ECO:0000256" key="6">
    <source>
        <dbReference type="ARBA" id="ARBA00022692"/>
    </source>
</evidence>
<dbReference type="EMBL" id="JABSTV010001255">
    <property type="protein sequence ID" value="KAH7935134.1"/>
    <property type="molecule type" value="Genomic_DNA"/>
</dbReference>
<evidence type="ECO:0000256" key="9">
    <source>
        <dbReference type="ARBA" id="ARBA00022837"/>
    </source>
</evidence>
<accession>A0A9D4SNM3</accession>
<evidence type="ECO:0000313" key="16">
    <source>
        <dbReference type="EMBL" id="KAH7935134.1"/>
    </source>
</evidence>
<dbReference type="GO" id="GO:2001256">
    <property type="term" value="P:regulation of store-operated calcium entry"/>
    <property type="evidence" value="ECO:0007669"/>
    <property type="project" value="InterPro"/>
</dbReference>
<dbReference type="AlphaFoldDB" id="A0A9D4SNM3"/>
<keyword evidence="6 15" id="KW-0812">Transmembrane</keyword>
<evidence type="ECO:0000256" key="8">
    <source>
        <dbReference type="ARBA" id="ARBA00022824"/>
    </source>
</evidence>
<evidence type="ECO:0000256" key="4">
    <source>
        <dbReference type="ARBA" id="ARBA00022448"/>
    </source>
</evidence>
<proteinExistence type="inferred from homology"/>
<evidence type="ECO:0000313" key="17">
    <source>
        <dbReference type="Proteomes" id="UP000821837"/>
    </source>
</evidence>
<evidence type="ECO:0000256" key="15">
    <source>
        <dbReference type="SAM" id="Phobius"/>
    </source>
</evidence>
<dbReference type="GO" id="GO:0006816">
    <property type="term" value="P:calcium ion transport"/>
    <property type="evidence" value="ECO:0007669"/>
    <property type="project" value="UniProtKB-KW"/>
</dbReference>
<feature type="region of interest" description="Disordered" evidence="14">
    <location>
        <begin position="239"/>
        <end position="263"/>
    </location>
</feature>
<dbReference type="InterPro" id="IPR009567">
    <property type="entry name" value="SARAF"/>
</dbReference>
<protein>
    <recommendedName>
        <fullName evidence="3">Store-operated calcium entry-associated regulatory factor</fullName>
    </recommendedName>
    <alternativeName>
        <fullName evidence="13">Transmembrane protein 66</fullName>
    </alternativeName>
</protein>
<keyword evidence="11" id="KW-0406">Ion transport</keyword>
<evidence type="ECO:0000256" key="10">
    <source>
        <dbReference type="ARBA" id="ARBA00022989"/>
    </source>
</evidence>
<keyword evidence="9" id="KW-0106">Calcium</keyword>
<evidence type="ECO:0000256" key="3">
    <source>
        <dbReference type="ARBA" id="ARBA00016584"/>
    </source>
</evidence>
<sequence length="263" mass="28402">MYKVVPCVLAFAGDELNVRDGKVLPLPQGQHTTGLPSHQVPQLNCRGGSAGCQDQPSVVEGYNRGSDGHDEQWECKAEMKETQKFGWMQVTCEGYNHPKDEYVLVGSCGLQYYLERTGPGPSLTAVVTVLVLAALVICCLYVLCDSPNCAVNTHRHGRIRHNHQDVPSYGSGYQPLVNEAAAHPSAPPPAPNPHCNPPPYNPNYCSASQYPCPYSETQAQRVSTPLPPTGHIHVLHTHVSSDRPATPGDEVDPGGCCEKPSEG</sequence>
<evidence type="ECO:0000256" key="14">
    <source>
        <dbReference type="SAM" id="MobiDB-lite"/>
    </source>
</evidence>